<evidence type="ECO:0000256" key="3">
    <source>
        <dbReference type="ARBA" id="ARBA00022989"/>
    </source>
</evidence>
<dbReference type="EMBL" id="BOLY01000004">
    <property type="protein sequence ID" value="GIZ43251.1"/>
    <property type="molecule type" value="Genomic_DNA"/>
</dbReference>
<dbReference type="InterPro" id="IPR003807">
    <property type="entry name" value="DUF202"/>
</dbReference>
<evidence type="ECO:0000313" key="9">
    <source>
        <dbReference type="Proteomes" id="UP000825890"/>
    </source>
</evidence>
<dbReference type="Proteomes" id="UP000825890">
    <property type="component" value="Unassembled WGS sequence"/>
</dbReference>
<dbReference type="Pfam" id="PF02656">
    <property type="entry name" value="DUF202"/>
    <property type="match status" value="1"/>
</dbReference>
<feature type="transmembrane region" description="Helical" evidence="6">
    <location>
        <begin position="141"/>
        <end position="167"/>
    </location>
</feature>
<dbReference type="GeneID" id="68292058"/>
<feature type="domain" description="DUF202" evidence="7">
    <location>
        <begin position="99"/>
        <end position="174"/>
    </location>
</feature>
<reference evidence="8 9" key="1">
    <citation type="submission" date="2021-01" db="EMBL/GenBank/DDBJ databases">
        <title>Cercospora kikuchii MAFF 305040 whole genome shotgun sequence.</title>
        <authorList>
            <person name="Kashiwa T."/>
            <person name="Suzuki T."/>
        </authorList>
    </citation>
    <scope>NUCLEOTIDE SEQUENCE [LARGE SCALE GENOMIC DNA]</scope>
    <source>
        <strain evidence="8 9">MAFF 305040</strain>
    </source>
</reference>
<comment type="caution">
    <text evidence="8">The sequence shown here is derived from an EMBL/GenBank/DDBJ whole genome shotgun (WGS) entry which is preliminary data.</text>
</comment>
<organism evidence="8 9">
    <name type="scientific">Cercospora kikuchii</name>
    <dbReference type="NCBI Taxonomy" id="84275"/>
    <lineage>
        <taxon>Eukaryota</taxon>
        <taxon>Fungi</taxon>
        <taxon>Dikarya</taxon>
        <taxon>Ascomycota</taxon>
        <taxon>Pezizomycotina</taxon>
        <taxon>Dothideomycetes</taxon>
        <taxon>Dothideomycetidae</taxon>
        <taxon>Mycosphaerellales</taxon>
        <taxon>Mycosphaerellaceae</taxon>
        <taxon>Cercospora</taxon>
    </lineage>
</organism>
<dbReference type="AlphaFoldDB" id="A0A9P3CJG7"/>
<name>A0A9P3CJG7_9PEZI</name>
<proteinExistence type="predicted"/>
<evidence type="ECO:0000256" key="1">
    <source>
        <dbReference type="ARBA" id="ARBA00004127"/>
    </source>
</evidence>
<dbReference type="RefSeq" id="XP_044657738.1">
    <property type="nucleotide sequence ID" value="XM_044801803.1"/>
</dbReference>
<comment type="subcellular location">
    <subcellularLocation>
        <location evidence="1">Endomembrane system</location>
        <topology evidence="1">Multi-pass membrane protein</topology>
    </subcellularLocation>
</comment>
<gene>
    <name evidence="8" type="ORF">CKM354_000648300</name>
</gene>
<evidence type="ECO:0000313" key="8">
    <source>
        <dbReference type="EMBL" id="GIZ43251.1"/>
    </source>
</evidence>
<dbReference type="GO" id="GO:0012505">
    <property type="term" value="C:endomembrane system"/>
    <property type="evidence" value="ECO:0007669"/>
    <property type="project" value="UniProtKB-SubCell"/>
</dbReference>
<dbReference type="PANTHER" id="PTHR34187:SF1">
    <property type="entry name" value="DUF202 DOMAIN-CONTAINING PROTEIN"/>
    <property type="match status" value="1"/>
</dbReference>
<keyword evidence="9" id="KW-1185">Reference proteome</keyword>
<evidence type="ECO:0000256" key="6">
    <source>
        <dbReference type="SAM" id="Phobius"/>
    </source>
</evidence>
<evidence type="ECO:0000256" key="4">
    <source>
        <dbReference type="ARBA" id="ARBA00023136"/>
    </source>
</evidence>
<sequence length="220" mass="24266">MAEVRQGHAKHAPPIPEPEPAHIPDGIPAHEREATELLPPSTSTSAAQTPQDDDQQTEAPRRISRILTPSTISSVSPFTPLKKFWRHNVQLTVPHVDCRDHLANERTFLGYLRTSVALSMMGVVVAQLWRLQHAPNPDPVFGFYVLSIPIAVILQFAALIVVVIGAIRYWRQQDAMAVYGKVVSGGWELGVVGLGSLLILLTIFALQVALDVRHSNREDI</sequence>
<dbReference type="OrthoDB" id="199599at2759"/>
<dbReference type="InterPro" id="IPR052053">
    <property type="entry name" value="IM_YidH-like"/>
</dbReference>
<feature type="compositionally biased region" description="Polar residues" evidence="5">
    <location>
        <begin position="40"/>
        <end position="50"/>
    </location>
</feature>
<evidence type="ECO:0000256" key="5">
    <source>
        <dbReference type="SAM" id="MobiDB-lite"/>
    </source>
</evidence>
<feature type="transmembrane region" description="Helical" evidence="6">
    <location>
        <begin position="187"/>
        <end position="210"/>
    </location>
</feature>
<keyword evidence="4 6" id="KW-0472">Membrane</keyword>
<keyword evidence="2 6" id="KW-0812">Transmembrane</keyword>
<accession>A0A9P3CJG7</accession>
<keyword evidence="3 6" id="KW-1133">Transmembrane helix</keyword>
<feature type="transmembrane region" description="Helical" evidence="6">
    <location>
        <begin position="108"/>
        <end position="129"/>
    </location>
</feature>
<evidence type="ECO:0000256" key="2">
    <source>
        <dbReference type="ARBA" id="ARBA00022692"/>
    </source>
</evidence>
<feature type="region of interest" description="Disordered" evidence="5">
    <location>
        <begin position="1"/>
        <end position="62"/>
    </location>
</feature>
<protein>
    <recommendedName>
        <fullName evidence="7">DUF202 domain-containing protein</fullName>
    </recommendedName>
</protein>
<evidence type="ECO:0000259" key="7">
    <source>
        <dbReference type="Pfam" id="PF02656"/>
    </source>
</evidence>
<dbReference type="PANTHER" id="PTHR34187">
    <property type="entry name" value="FGR18P"/>
    <property type="match status" value="1"/>
</dbReference>